<dbReference type="Pfam" id="PF00058">
    <property type="entry name" value="Ldl_recept_b"/>
    <property type="match status" value="1"/>
</dbReference>
<feature type="disulfide bond" evidence="13">
    <location>
        <begin position="31"/>
        <end position="49"/>
    </location>
</feature>
<dbReference type="Gene3D" id="2.120.10.30">
    <property type="entry name" value="TolB, C-terminal domain"/>
    <property type="match status" value="1"/>
</dbReference>
<evidence type="ECO:0000256" key="1">
    <source>
        <dbReference type="ARBA" id="ARBA00004251"/>
    </source>
</evidence>
<reference evidence="20 21" key="1">
    <citation type="journal article" date="2014" name="Nat. Genet.">
        <title>Whole-genome sequence of a flatfish provides insights into ZW sex chromosome evolution and adaptation to a benthic lifestyle.</title>
        <authorList>
            <person name="Chen S."/>
            <person name="Zhang G."/>
            <person name="Shao C."/>
            <person name="Huang Q."/>
            <person name="Liu G."/>
            <person name="Zhang P."/>
            <person name="Song W."/>
            <person name="An N."/>
            <person name="Chalopin D."/>
            <person name="Volff J.N."/>
            <person name="Hong Y."/>
            <person name="Li Q."/>
            <person name="Sha Z."/>
            <person name="Zhou H."/>
            <person name="Xie M."/>
            <person name="Yu Q."/>
            <person name="Liu Y."/>
            <person name="Xiang H."/>
            <person name="Wang N."/>
            <person name="Wu K."/>
            <person name="Yang C."/>
            <person name="Zhou Q."/>
            <person name="Liao X."/>
            <person name="Yang L."/>
            <person name="Hu Q."/>
            <person name="Zhang J."/>
            <person name="Meng L."/>
            <person name="Jin L."/>
            <person name="Tian Y."/>
            <person name="Lian J."/>
            <person name="Yang J."/>
            <person name="Miao G."/>
            <person name="Liu S."/>
            <person name="Liang Z."/>
            <person name="Yan F."/>
            <person name="Li Y."/>
            <person name="Sun B."/>
            <person name="Zhang H."/>
            <person name="Zhang J."/>
            <person name="Zhu Y."/>
            <person name="Du M."/>
            <person name="Zhao Y."/>
            <person name="Schartl M."/>
            <person name="Tang Q."/>
            <person name="Wang J."/>
        </authorList>
    </citation>
    <scope>NUCLEOTIDE SEQUENCE</scope>
</reference>
<comment type="subcellular location">
    <subcellularLocation>
        <location evidence="1">Cell membrane</location>
        <topology evidence="1">Single-pass type I membrane protein</topology>
    </subcellularLocation>
</comment>
<evidence type="ECO:0000256" key="16">
    <source>
        <dbReference type="SAM" id="Phobius"/>
    </source>
</evidence>
<keyword evidence="10 13" id="KW-1015">Disulfide bond</keyword>
<dbReference type="GO" id="GO:0005886">
    <property type="term" value="C:plasma membrane"/>
    <property type="evidence" value="ECO:0007669"/>
    <property type="project" value="UniProtKB-SubCell"/>
</dbReference>
<dbReference type="STRING" id="244447.ENSCSEP00000028925"/>
<dbReference type="Pfam" id="PF00057">
    <property type="entry name" value="Ldl_recept_a"/>
    <property type="match status" value="3"/>
</dbReference>
<evidence type="ECO:0000256" key="7">
    <source>
        <dbReference type="ARBA" id="ARBA00022737"/>
    </source>
</evidence>
<feature type="chain" id="PRO_5018308921" evidence="17">
    <location>
        <begin position="19"/>
        <end position="622"/>
    </location>
</feature>
<dbReference type="OMA" id="AWRCDHS"/>
<protein>
    <submittedName>
        <fullName evidence="20">Low-density lipoprotein receptor-like</fullName>
    </submittedName>
</protein>
<dbReference type="InterPro" id="IPR036055">
    <property type="entry name" value="LDL_receptor-like_sf"/>
</dbReference>
<evidence type="ECO:0000256" key="3">
    <source>
        <dbReference type="ARBA" id="ARBA00022536"/>
    </source>
</evidence>
<feature type="disulfide bond" evidence="13">
    <location>
        <begin position="112"/>
        <end position="124"/>
    </location>
</feature>
<evidence type="ECO:0000256" key="2">
    <source>
        <dbReference type="ARBA" id="ARBA00022475"/>
    </source>
</evidence>
<feature type="signal peptide" evidence="17">
    <location>
        <begin position="1"/>
        <end position="18"/>
    </location>
</feature>
<keyword evidence="3" id="KW-0245">EGF-like domain</keyword>
<feature type="repeat" description="LDL-receptor class B" evidence="14">
    <location>
        <begin position="360"/>
        <end position="403"/>
    </location>
</feature>
<feature type="domain" description="EGF-like" evidence="19">
    <location>
        <begin position="150"/>
        <end position="186"/>
    </location>
</feature>
<reference evidence="20" key="3">
    <citation type="submission" date="2025-09" db="UniProtKB">
        <authorList>
            <consortium name="Ensembl"/>
        </authorList>
    </citation>
    <scope>IDENTIFICATION</scope>
</reference>
<evidence type="ECO:0000259" key="19">
    <source>
        <dbReference type="SMART" id="SM00181"/>
    </source>
</evidence>
<dbReference type="PROSITE" id="PS50068">
    <property type="entry name" value="LDLRA_2"/>
    <property type="match status" value="3"/>
</dbReference>
<dbReference type="AlphaFoldDB" id="A0A3P8WW57"/>
<reference evidence="20" key="2">
    <citation type="submission" date="2025-08" db="UniProtKB">
        <authorList>
            <consortium name="Ensembl"/>
        </authorList>
    </citation>
    <scope>IDENTIFICATION</scope>
</reference>
<dbReference type="SUPFAM" id="SSF57424">
    <property type="entry name" value="LDL receptor-like module"/>
    <property type="match status" value="3"/>
</dbReference>
<keyword evidence="5 16" id="KW-0812">Transmembrane</keyword>
<dbReference type="PROSITE" id="PS51120">
    <property type="entry name" value="LDLRB"/>
    <property type="match status" value="2"/>
</dbReference>
<keyword evidence="9 16" id="KW-0472">Membrane</keyword>
<keyword evidence="6 17" id="KW-0732">Signal</keyword>
<dbReference type="InterPro" id="IPR011042">
    <property type="entry name" value="6-blade_b-propeller_TolB-like"/>
</dbReference>
<dbReference type="OrthoDB" id="664115at2759"/>
<dbReference type="PROSITE" id="PS01209">
    <property type="entry name" value="LDLRA_1"/>
    <property type="match status" value="2"/>
</dbReference>
<feature type="repeat" description="LDL-receptor class B" evidence="14">
    <location>
        <begin position="404"/>
        <end position="448"/>
    </location>
</feature>
<dbReference type="GO" id="GO:0005509">
    <property type="term" value="F:calcium ion binding"/>
    <property type="evidence" value="ECO:0007669"/>
    <property type="project" value="InterPro"/>
</dbReference>
<feature type="transmembrane region" description="Helical" evidence="16">
    <location>
        <begin position="548"/>
        <end position="572"/>
    </location>
</feature>
<dbReference type="KEGG" id="csem:103395718"/>
<evidence type="ECO:0000313" key="21">
    <source>
        <dbReference type="Proteomes" id="UP000265120"/>
    </source>
</evidence>
<feature type="domain" description="EGF-like" evidence="19">
    <location>
        <begin position="190"/>
        <end position="226"/>
    </location>
</feature>
<dbReference type="InParanoid" id="A0A3P8WW57"/>
<dbReference type="PANTHER" id="PTHR22722">
    <property type="entry name" value="LOW-DENSITY LIPOPROTEIN RECEPTOR-RELATED PROTEIN 2-RELATED"/>
    <property type="match status" value="1"/>
</dbReference>
<evidence type="ECO:0000256" key="12">
    <source>
        <dbReference type="ARBA" id="ARBA00023180"/>
    </source>
</evidence>
<dbReference type="InterPro" id="IPR051221">
    <property type="entry name" value="LDLR-related"/>
</dbReference>
<dbReference type="GeneTree" id="ENSGT00940000165170"/>
<comment type="caution">
    <text evidence="13">Lacks conserved residue(s) required for the propagation of feature annotation.</text>
</comment>
<dbReference type="Ensembl" id="ENSCSET00000029319.1">
    <property type="protein sequence ID" value="ENSCSEP00000028925.1"/>
    <property type="gene ID" value="ENSCSEG00000018524.1"/>
</dbReference>
<evidence type="ECO:0000256" key="10">
    <source>
        <dbReference type="ARBA" id="ARBA00023157"/>
    </source>
</evidence>
<keyword evidence="21" id="KW-1185">Reference proteome</keyword>
<evidence type="ECO:0000256" key="11">
    <source>
        <dbReference type="ARBA" id="ARBA00023170"/>
    </source>
</evidence>
<feature type="disulfide bond" evidence="13">
    <location>
        <begin position="119"/>
        <end position="137"/>
    </location>
</feature>
<evidence type="ECO:0000256" key="13">
    <source>
        <dbReference type="PROSITE-ProRule" id="PRU00124"/>
    </source>
</evidence>
<keyword evidence="12" id="KW-0325">Glycoprotein</keyword>
<proteinExistence type="predicted"/>
<dbReference type="PANTHER" id="PTHR22722:SF15">
    <property type="entry name" value="LOW-DENSITY LIPOPROTEIN RECEPTOR-RELATED"/>
    <property type="match status" value="1"/>
</dbReference>
<accession>A0A3P8WW57</accession>
<feature type="domain" description="EGF-like calcium-binding" evidence="18">
    <location>
        <begin position="147"/>
        <end position="186"/>
    </location>
</feature>
<evidence type="ECO:0000256" key="9">
    <source>
        <dbReference type="ARBA" id="ARBA00023136"/>
    </source>
</evidence>
<dbReference type="InterPro" id="IPR001881">
    <property type="entry name" value="EGF-like_Ca-bd_dom"/>
</dbReference>
<evidence type="ECO:0000256" key="6">
    <source>
        <dbReference type="ARBA" id="ARBA00022729"/>
    </source>
</evidence>
<dbReference type="GO" id="GO:0043235">
    <property type="term" value="C:receptor complex"/>
    <property type="evidence" value="ECO:0007669"/>
    <property type="project" value="TreeGrafter"/>
</dbReference>
<dbReference type="CDD" id="cd00112">
    <property type="entry name" value="LDLa"/>
    <property type="match status" value="3"/>
</dbReference>
<dbReference type="InterPro" id="IPR002172">
    <property type="entry name" value="LDrepeatLR_classA_rpt"/>
</dbReference>
<dbReference type="SMART" id="SM00181">
    <property type="entry name" value="EGF"/>
    <property type="match status" value="2"/>
</dbReference>
<dbReference type="SMART" id="SM00135">
    <property type="entry name" value="LY"/>
    <property type="match status" value="4"/>
</dbReference>
<dbReference type="InterPro" id="IPR000033">
    <property type="entry name" value="LDLR_classB_rpt"/>
</dbReference>
<evidence type="ECO:0000313" key="20">
    <source>
        <dbReference type="Ensembl" id="ENSCSEP00000028925.1"/>
    </source>
</evidence>
<keyword evidence="11" id="KW-0675">Receptor</keyword>
<keyword evidence="2" id="KW-1003">Cell membrane</keyword>
<dbReference type="SMART" id="SM00179">
    <property type="entry name" value="EGF_CA"/>
    <property type="match status" value="2"/>
</dbReference>
<keyword evidence="8 16" id="KW-1133">Transmembrane helix</keyword>
<dbReference type="FunFam" id="2.120.10.30:FF:000241">
    <property type="entry name" value="Low-density lipoprotein receptor-related protein 6"/>
    <property type="match status" value="1"/>
</dbReference>
<evidence type="ECO:0000256" key="5">
    <source>
        <dbReference type="ARBA" id="ARBA00022692"/>
    </source>
</evidence>
<dbReference type="SMART" id="SM00192">
    <property type="entry name" value="LDLa"/>
    <property type="match status" value="3"/>
</dbReference>
<evidence type="ECO:0000256" key="17">
    <source>
        <dbReference type="SAM" id="SignalP"/>
    </source>
</evidence>
<sequence>MGHLGVLFILLLCSCLRAGGHKQCKKDEFPCRNSRCIAGRFLCNGVNDCGDRSDEDSCQNCTTTGVFSCGKSDICLPAHKLCDGHLDCADGRDEDQKMCGIVKPSSQSSGTCEMSEFQCVDGNCILHAWRCDNSPDCFDGSDEVNCDQNECLVNNGGCSHICSDDTMGFHCRCPENMRLVGGSQCEEIDRCLEADVCDQLCIYMNGNFTCDCSEGYDMNPTSTGCKAKGGDAQMVFTSSGGLKWTSVTGTGRQNRPRPPQLSGTGSLAASASNRTLYWAPHGQGAIYRVWMDENPQKPLLVLKVKGSVSALALDWIHRLLYWSDVEGGSVNVVLLDSLTQHQLTSGLDRPSALAVEPLQGLLFWAQCGSFPKIERSALDGRDRLALVTSYIHCPSALSLDMPRQLLYWADEGRRSISRVNLKGQNRKTVVESNGYLDRPFGLAVFEGFVYWSDKVTQSICRANKHNGSQLLVLLKDLTSPGVLTIIQPALQPHGPSVCGHAVCGDDCVVSLKSDRLDFSCISTEKGDNKSREDSTLLHAVPVSSRSDAMFAGILSLITFLSLLLVGMAVWWWRRACGLSPSVTADSFSLGQSQDPLIIQGGPVCQNSCSVKETLIKLDLDRK</sequence>
<evidence type="ECO:0000256" key="8">
    <source>
        <dbReference type="ARBA" id="ARBA00022989"/>
    </source>
</evidence>
<dbReference type="InterPro" id="IPR000742">
    <property type="entry name" value="EGF"/>
</dbReference>
<dbReference type="RefSeq" id="XP_008331733.1">
    <property type="nucleotide sequence ID" value="XM_008333511.3"/>
</dbReference>
<dbReference type="FunFam" id="2.10.25.10:FF:000009">
    <property type="entry name" value="Low-density lipoprotein receptor isoform 1"/>
    <property type="match status" value="1"/>
</dbReference>
<keyword evidence="4" id="KW-0254">Endocytosis</keyword>
<evidence type="ECO:0000256" key="14">
    <source>
        <dbReference type="PROSITE-ProRule" id="PRU00461"/>
    </source>
</evidence>
<dbReference type="PRINTS" id="PR00261">
    <property type="entry name" value="LDLRECEPTOR"/>
</dbReference>
<evidence type="ECO:0000256" key="15">
    <source>
        <dbReference type="SAM" id="MobiDB-lite"/>
    </source>
</evidence>
<dbReference type="SUPFAM" id="SSF57196">
    <property type="entry name" value="EGF/Laminin"/>
    <property type="match status" value="2"/>
</dbReference>
<dbReference type="SUPFAM" id="SSF63825">
    <property type="entry name" value="YWTD domain"/>
    <property type="match status" value="1"/>
</dbReference>
<name>A0A3P8WW57_CYNSE</name>
<keyword evidence="7" id="KW-0677">Repeat</keyword>
<dbReference type="Proteomes" id="UP000265120">
    <property type="component" value="Chromosome 2"/>
</dbReference>
<evidence type="ECO:0000259" key="18">
    <source>
        <dbReference type="SMART" id="SM00179"/>
    </source>
</evidence>
<organism evidence="20 21">
    <name type="scientific">Cynoglossus semilaevis</name>
    <name type="common">Tongue sole</name>
    <dbReference type="NCBI Taxonomy" id="244447"/>
    <lineage>
        <taxon>Eukaryota</taxon>
        <taxon>Metazoa</taxon>
        <taxon>Chordata</taxon>
        <taxon>Craniata</taxon>
        <taxon>Vertebrata</taxon>
        <taxon>Euteleostomi</taxon>
        <taxon>Actinopterygii</taxon>
        <taxon>Neopterygii</taxon>
        <taxon>Teleostei</taxon>
        <taxon>Neoteleostei</taxon>
        <taxon>Acanthomorphata</taxon>
        <taxon>Carangaria</taxon>
        <taxon>Pleuronectiformes</taxon>
        <taxon>Pleuronectoidei</taxon>
        <taxon>Cynoglossidae</taxon>
        <taxon>Cynoglossinae</taxon>
        <taxon>Cynoglossus</taxon>
    </lineage>
</organism>
<dbReference type="GO" id="GO:0006897">
    <property type="term" value="P:endocytosis"/>
    <property type="evidence" value="ECO:0007669"/>
    <property type="project" value="UniProtKB-KW"/>
</dbReference>
<evidence type="ECO:0000256" key="4">
    <source>
        <dbReference type="ARBA" id="ARBA00022583"/>
    </source>
</evidence>
<dbReference type="Gene3D" id="2.10.25.10">
    <property type="entry name" value="Laminin"/>
    <property type="match status" value="2"/>
</dbReference>
<feature type="disulfide bond" evidence="13">
    <location>
        <begin position="24"/>
        <end position="36"/>
    </location>
</feature>
<dbReference type="Gene3D" id="4.10.400.10">
    <property type="entry name" value="Low-density Lipoprotein Receptor"/>
    <property type="match status" value="3"/>
</dbReference>
<feature type="domain" description="EGF-like calcium-binding" evidence="18">
    <location>
        <begin position="187"/>
        <end position="226"/>
    </location>
</feature>
<dbReference type="InterPro" id="IPR023415">
    <property type="entry name" value="LDLR_class-A_CS"/>
</dbReference>
<feature type="disulfide bond" evidence="13">
    <location>
        <begin position="131"/>
        <end position="146"/>
    </location>
</feature>
<feature type="region of interest" description="Disordered" evidence="15">
    <location>
        <begin position="247"/>
        <end position="267"/>
    </location>
</feature>
<feature type="disulfide bond" evidence="13">
    <location>
        <begin position="43"/>
        <end position="58"/>
    </location>
</feature>
<dbReference type="FunFam" id="4.10.400.10:FF:000034">
    <property type="entry name" value="Low-density lipoprotein receptor-related protein 2"/>
    <property type="match status" value="1"/>
</dbReference>
<dbReference type="GeneID" id="103395718"/>